<evidence type="ECO:0000313" key="3">
    <source>
        <dbReference type="Proteomes" id="UP000276103"/>
    </source>
</evidence>
<sequence>MSTNLLTKPAGAFGGEVQEFLWNWENQQLQVIYETLGQGSPLLLLPAFSSVSTRGEMGELAKLLASHFQVTALDWPGFGESSRLKLDYNSAIYQQCLADFVKSVFNIPIIVVAAGHAAGYVLQLAVKQPNAFSRIVLVAPTWRGPLPTMGANPNIAAMVRGLVRSPIFGQALYKLNTTPSFLSWMYSRHVFTDTAKLTPSFITEKWQSTQQPNARFASAAFVTGNIDTIHSQSEFLSLVQSLSAPLMAVIGESSPPKSRQEMDAMAALPGVSSVVVPGSLGLHEEYPAVVFEAILPFLTRVC</sequence>
<dbReference type="PANTHER" id="PTHR47914">
    <property type="entry name" value="ALPHA/BETA-HYDROLASES SUPERFAMILY PROTEIN"/>
    <property type="match status" value="1"/>
</dbReference>
<evidence type="ECO:0000259" key="1">
    <source>
        <dbReference type="Pfam" id="PF12697"/>
    </source>
</evidence>
<comment type="caution">
    <text evidence="2">The sequence shown here is derived from an EMBL/GenBank/DDBJ whole genome shotgun (WGS) entry which is preliminary data.</text>
</comment>
<dbReference type="AlphaFoldDB" id="A0A433V136"/>
<dbReference type="Gene3D" id="3.40.50.1820">
    <property type="entry name" value="alpha/beta hydrolase"/>
    <property type="match status" value="1"/>
</dbReference>
<reference evidence="2 3" key="1">
    <citation type="journal article" date="2019" name="Genome Biol. Evol.">
        <title>Day and night: Metabolic profiles and evolutionary relationships of six axenic non-marine cyanobacteria.</title>
        <authorList>
            <person name="Will S.E."/>
            <person name="Henke P."/>
            <person name="Boedeker C."/>
            <person name="Huang S."/>
            <person name="Brinkmann H."/>
            <person name="Rohde M."/>
            <person name="Jarek M."/>
            <person name="Friedl T."/>
            <person name="Seufert S."/>
            <person name="Schumacher M."/>
            <person name="Overmann J."/>
            <person name="Neumann-Schaal M."/>
            <person name="Petersen J."/>
        </authorList>
    </citation>
    <scope>NUCLEOTIDE SEQUENCE [LARGE SCALE GENOMIC DNA]</scope>
    <source>
        <strain evidence="2 3">SAG 1403-4b</strain>
    </source>
</reference>
<feature type="domain" description="AB hydrolase-1" evidence="1">
    <location>
        <begin position="57"/>
        <end position="292"/>
    </location>
</feature>
<dbReference type="Proteomes" id="UP000276103">
    <property type="component" value="Unassembled WGS sequence"/>
</dbReference>
<gene>
    <name evidence="2" type="ORF">DSM107003_04090</name>
</gene>
<organism evidence="2 3">
    <name type="scientific">Trichormus variabilis SAG 1403-4b</name>
    <dbReference type="NCBI Taxonomy" id="447716"/>
    <lineage>
        <taxon>Bacteria</taxon>
        <taxon>Bacillati</taxon>
        <taxon>Cyanobacteriota</taxon>
        <taxon>Cyanophyceae</taxon>
        <taxon>Nostocales</taxon>
        <taxon>Nostocaceae</taxon>
        <taxon>Trichormus</taxon>
    </lineage>
</organism>
<keyword evidence="3" id="KW-1185">Reference proteome</keyword>
<name>A0A433V136_ANAVA</name>
<dbReference type="OrthoDB" id="6181537at2"/>
<evidence type="ECO:0000313" key="2">
    <source>
        <dbReference type="EMBL" id="RUS99825.1"/>
    </source>
</evidence>
<dbReference type="PANTHER" id="PTHR47914:SF1">
    <property type="entry name" value="ALPHA_BETA-HYDROLASES SUPERFAMILY PROTEIN"/>
    <property type="match status" value="1"/>
</dbReference>
<dbReference type="Pfam" id="PF12697">
    <property type="entry name" value="Abhydrolase_6"/>
    <property type="match status" value="1"/>
</dbReference>
<accession>A0A433V136</accession>
<dbReference type="SUPFAM" id="SSF53474">
    <property type="entry name" value="alpha/beta-Hydrolases"/>
    <property type="match status" value="1"/>
</dbReference>
<dbReference type="InterPro" id="IPR029058">
    <property type="entry name" value="AB_hydrolase_fold"/>
</dbReference>
<proteinExistence type="predicted"/>
<dbReference type="InterPro" id="IPR000073">
    <property type="entry name" value="AB_hydrolase_1"/>
</dbReference>
<protein>
    <recommendedName>
        <fullName evidence="1">AB hydrolase-1 domain-containing protein</fullName>
    </recommendedName>
</protein>
<dbReference type="EMBL" id="RSCM01000001">
    <property type="protein sequence ID" value="RUS99825.1"/>
    <property type="molecule type" value="Genomic_DNA"/>
</dbReference>
<dbReference type="RefSeq" id="WP_127051991.1">
    <property type="nucleotide sequence ID" value="NZ_RSCM01000001.1"/>
</dbReference>